<feature type="compositionally biased region" description="Polar residues" evidence="1">
    <location>
        <begin position="694"/>
        <end position="705"/>
    </location>
</feature>
<dbReference type="KEGG" id="cre:CHLRE_08g366600v5"/>
<feature type="region of interest" description="Disordered" evidence="1">
    <location>
        <begin position="1076"/>
        <end position="1139"/>
    </location>
</feature>
<evidence type="ECO:0000313" key="3">
    <source>
        <dbReference type="Proteomes" id="UP000006906"/>
    </source>
</evidence>
<feature type="compositionally biased region" description="Polar residues" evidence="1">
    <location>
        <begin position="1259"/>
        <end position="1270"/>
    </location>
</feature>
<feature type="compositionally biased region" description="Low complexity" evidence="1">
    <location>
        <begin position="944"/>
        <end position="954"/>
    </location>
</feature>
<feature type="compositionally biased region" description="Gly residues" evidence="1">
    <location>
        <begin position="308"/>
        <end position="331"/>
    </location>
</feature>
<evidence type="ECO:0000256" key="1">
    <source>
        <dbReference type="SAM" id="MobiDB-lite"/>
    </source>
</evidence>
<dbReference type="Gramene" id="PNW79787">
    <property type="protein sequence ID" value="PNW79787"/>
    <property type="gene ID" value="CHLRE_08g366600v5"/>
</dbReference>
<evidence type="ECO:0000313" key="2">
    <source>
        <dbReference type="EMBL" id="PNW79787.1"/>
    </source>
</evidence>
<name>A0A2K3DH01_CHLRE</name>
<dbReference type="GeneID" id="5721671"/>
<feature type="compositionally biased region" description="Low complexity" evidence="1">
    <location>
        <begin position="1307"/>
        <end position="1317"/>
    </location>
</feature>
<sequence>MAAERARQAQQLEAFVNQNAARPCTPSTVLREARVRHGYDVSYLLRATAPPSGPALPPSRRSPSRHQFGRLNIAAAAASGCSGSGPAASGTGHAAFGREEEVDGEDLDEADLRMLDAGFAGEGDGWRGDPRQRRGPRLPATITIKAPAPHRFGSVLLAPPGAPGATAVAASAAVDSGRGSSISNGSIGTCAAGSLVQLVSARSTRLGPHIDSPPPAARPTPFASGTKRISFACVPDATAAGLSGPGGPSGTGSSGSCGGSKVTRAPASVAVLMDRVSEDQVAAVVNAGVAAALSPRARTADPHSHHLLGGGYGPRGGGGSGGGSGVVGGGGVLQPSCSPRLSARGRDGACRQAAVMPGAAGTALGSRGGGGTWTRRFSLECQQPTLAMSSLAGGSPPGENASSTGGAGHASVRGPCVPGSSCSGATQQGQHAAAVVAPPQQLTDGALLPRACSPCCLHSTPRSVVGGRAATASTAAGKRGAVAGGSPPRQAAIRRGPSGPAAAASPCYAQCGGGPRPATTTCCSSLASDTAAAAATPFSATASSCSSPQSHRASPLPSACSSPVPPSAAFAIARRRSIDPQLSVVGGRANSRAGSGSLAVGAISSCCPATGSTAACGGLLDAAAGSSSGGEPAGPASVPALACARGSGQADGLEMAGCATGSGSCTGTDKAAAGIAAVPVAAATPAPPGVAGLGSQSAPLPNVASSPPVGDACLQHHHQQFQHQHQHPWPPSRAAQLPLSAEDVAGSHHGSTTTAVSTAGIHPYPHWHGGSHVMFPELAAADTATATAMAGRATTSALQLESLPLPRLASCGSGGGGETGGGVHAGAVTCRISELSSSGRSMGEYQRATSRARRYSAPYPESVSGTSAGASTRICHGSVNGYSSNLPSQLQLSSRATGTADVHRFPAGWNGSAAVEPALASERASPAAGGGGIPQEPHLHYSYQPQQQQQQQQQQRRRPSDHDGSDGGALPPPQQRHSQSGAAQQLHVHVIGPVASPAAAAATEAAAVSRMTRVMRAESRKGPADQDWTLDPEAVAAHAARVLGAASADQVPVAAAGTAAFGRGHCVRLHGHAHEPTAAPAPRVSGSGDASGGGATGAAACAFPEEARRRSSHTGEGGTDAAAAAPSAGAAPPAAGLGSRRELGLNGSVGPAVLASAPAARVAGHGHGYATLPHLPQPQPQRLPFLPGVSRLQSKLTPGGPQQQPAAGGLPAAAVSGGGTGGAHVPPTSAGSWSASAAAAATTCAAATRGPISPAGVMRQQQQMASSRPVTSGARLNATPSNAQGVSPPPSPPLTAKSSGRSHKRAGTATAAAAATAAGHAMPPGAATAAGHAASCRGSAAPFGTGREGPTADCASSGRGADAAAPVAAAATAQSVEMEERASILLRIKNALSFLHRDE</sequence>
<proteinExistence type="predicted"/>
<feature type="region of interest" description="Disordered" evidence="1">
    <location>
        <begin position="388"/>
        <end position="412"/>
    </location>
</feature>
<dbReference type="RefSeq" id="XP_042921945.1">
    <property type="nucleotide sequence ID" value="XM_043064944.1"/>
</dbReference>
<feature type="region of interest" description="Disordered" evidence="1">
    <location>
        <begin position="241"/>
        <end position="260"/>
    </location>
</feature>
<feature type="compositionally biased region" description="Low complexity" evidence="1">
    <location>
        <begin position="1121"/>
        <end position="1138"/>
    </location>
</feature>
<protein>
    <submittedName>
        <fullName evidence="2">Uncharacterized protein</fullName>
    </submittedName>
</protein>
<gene>
    <name evidence="2" type="ORF">CHLRE_08g366600v5</name>
</gene>
<reference evidence="2 3" key="1">
    <citation type="journal article" date="2007" name="Science">
        <title>The Chlamydomonas genome reveals the evolution of key animal and plant functions.</title>
        <authorList>
            <person name="Merchant S.S."/>
            <person name="Prochnik S.E."/>
            <person name="Vallon O."/>
            <person name="Harris E.H."/>
            <person name="Karpowicz S.J."/>
            <person name="Witman G.B."/>
            <person name="Terry A."/>
            <person name="Salamov A."/>
            <person name="Fritz-Laylin L.K."/>
            <person name="Marechal-Drouard L."/>
            <person name="Marshall W.F."/>
            <person name="Qu L.H."/>
            <person name="Nelson D.R."/>
            <person name="Sanderfoot A.A."/>
            <person name="Spalding M.H."/>
            <person name="Kapitonov V.V."/>
            <person name="Ren Q."/>
            <person name="Ferris P."/>
            <person name="Lindquist E."/>
            <person name="Shapiro H."/>
            <person name="Lucas S.M."/>
            <person name="Grimwood J."/>
            <person name="Schmutz J."/>
            <person name="Cardol P."/>
            <person name="Cerutti H."/>
            <person name="Chanfreau G."/>
            <person name="Chen C.L."/>
            <person name="Cognat V."/>
            <person name="Croft M.T."/>
            <person name="Dent R."/>
            <person name="Dutcher S."/>
            <person name="Fernandez E."/>
            <person name="Fukuzawa H."/>
            <person name="Gonzalez-Ballester D."/>
            <person name="Gonzalez-Halphen D."/>
            <person name="Hallmann A."/>
            <person name="Hanikenne M."/>
            <person name="Hippler M."/>
            <person name="Inwood W."/>
            <person name="Jabbari K."/>
            <person name="Kalanon M."/>
            <person name="Kuras R."/>
            <person name="Lefebvre P.A."/>
            <person name="Lemaire S.D."/>
            <person name="Lobanov A.V."/>
            <person name="Lohr M."/>
            <person name="Manuell A."/>
            <person name="Meier I."/>
            <person name="Mets L."/>
            <person name="Mittag M."/>
            <person name="Mittelmeier T."/>
            <person name="Moroney J.V."/>
            <person name="Moseley J."/>
            <person name="Napoli C."/>
            <person name="Nedelcu A.M."/>
            <person name="Niyogi K."/>
            <person name="Novoselov S.V."/>
            <person name="Paulsen I.T."/>
            <person name="Pazour G."/>
            <person name="Purton S."/>
            <person name="Ral J.P."/>
            <person name="Riano-Pachon D.M."/>
            <person name="Riekhof W."/>
            <person name="Rymarquis L."/>
            <person name="Schroda M."/>
            <person name="Stern D."/>
            <person name="Umen J."/>
            <person name="Willows R."/>
            <person name="Wilson N."/>
            <person name="Zimmer S.L."/>
            <person name="Allmer J."/>
            <person name="Balk J."/>
            <person name="Bisova K."/>
            <person name="Chen C.J."/>
            <person name="Elias M."/>
            <person name="Gendler K."/>
            <person name="Hauser C."/>
            <person name="Lamb M.R."/>
            <person name="Ledford H."/>
            <person name="Long J.C."/>
            <person name="Minagawa J."/>
            <person name="Page M.D."/>
            <person name="Pan J."/>
            <person name="Pootakham W."/>
            <person name="Roje S."/>
            <person name="Rose A."/>
            <person name="Stahlberg E."/>
            <person name="Terauchi A.M."/>
            <person name="Yang P."/>
            <person name="Ball S."/>
            <person name="Bowler C."/>
            <person name="Dieckmann C.L."/>
            <person name="Gladyshev V.N."/>
            <person name="Green P."/>
            <person name="Jorgensen R."/>
            <person name="Mayfield S."/>
            <person name="Mueller-Roeber B."/>
            <person name="Rajamani S."/>
            <person name="Sayre R.T."/>
            <person name="Brokstein P."/>
            <person name="Dubchak I."/>
            <person name="Goodstein D."/>
            <person name="Hornick L."/>
            <person name="Huang Y.W."/>
            <person name="Jhaveri J."/>
            <person name="Luo Y."/>
            <person name="Martinez D."/>
            <person name="Ngau W.C."/>
            <person name="Otillar B."/>
            <person name="Poliakov A."/>
            <person name="Porter A."/>
            <person name="Szajkowski L."/>
            <person name="Werner G."/>
            <person name="Zhou K."/>
            <person name="Grigoriev I.V."/>
            <person name="Rokhsar D.S."/>
            <person name="Grossman A.R."/>
        </authorList>
    </citation>
    <scope>NUCLEOTIDE SEQUENCE [LARGE SCALE GENOMIC DNA]</scope>
    <source>
        <strain evidence="3">CC-503</strain>
    </source>
</reference>
<keyword evidence="3" id="KW-1185">Reference proteome</keyword>
<dbReference type="InParanoid" id="A0A2K3DH01"/>
<feature type="region of interest" description="Disordered" evidence="1">
    <location>
        <begin position="296"/>
        <end position="331"/>
    </location>
</feature>
<dbReference type="Proteomes" id="UP000006906">
    <property type="component" value="Chromosome 8"/>
</dbReference>
<feature type="region of interest" description="Disordered" evidence="1">
    <location>
        <begin position="691"/>
        <end position="712"/>
    </location>
</feature>
<accession>A0A2K3DH01</accession>
<feature type="region of interest" description="Disordered" evidence="1">
    <location>
        <begin position="917"/>
        <end position="984"/>
    </location>
</feature>
<organism evidence="2 3">
    <name type="scientific">Chlamydomonas reinhardtii</name>
    <name type="common">Chlamydomonas smithii</name>
    <dbReference type="NCBI Taxonomy" id="3055"/>
    <lineage>
        <taxon>Eukaryota</taxon>
        <taxon>Viridiplantae</taxon>
        <taxon>Chlorophyta</taxon>
        <taxon>core chlorophytes</taxon>
        <taxon>Chlorophyceae</taxon>
        <taxon>CS clade</taxon>
        <taxon>Chlamydomonadales</taxon>
        <taxon>Chlamydomonadaceae</taxon>
        <taxon>Chlamydomonas</taxon>
    </lineage>
</organism>
<dbReference type="OrthoDB" id="10682204at2759"/>
<feature type="compositionally biased region" description="Gly residues" evidence="1">
    <location>
        <begin position="243"/>
        <end position="258"/>
    </location>
</feature>
<dbReference type="ExpressionAtlas" id="A0A2K3DH01">
    <property type="expression patterns" value="baseline and differential"/>
</dbReference>
<feature type="region of interest" description="Disordered" evidence="1">
    <location>
        <begin position="1191"/>
        <end position="1231"/>
    </location>
</feature>
<feature type="region of interest" description="Disordered" evidence="1">
    <location>
        <begin position="473"/>
        <end position="498"/>
    </location>
</feature>
<feature type="region of interest" description="Disordered" evidence="1">
    <location>
        <begin position="1256"/>
        <end position="1317"/>
    </location>
</feature>
<feature type="compositionally biased region" description="Low complexity" evidence="1">
    <location>
        <begin position="1198"/>
        <end position="1215"/>
    </location>
</feature>
<dbReference type="EMBL" id="CM008969">
    <property type="protein sequence ID" value="PNW79787.1"/>
    <property type="molecule type" value="Genomic_DNA"/>
</dbReference>